<dbReference type="PANTHER" id="PTHR48229:SF2">
    <property type="entry name" value="CAIB_BAIF FAMILY PROTEIN"/>
    <property type="match status" value="1"/>
</dbReference>
<proteinExistence type="inferred from homology"/>
<dbReference type="InterPro" id="IPR052985">
    <property type="entry name" value="CoA-trans_III_biosynth/detox"/>
</dbReference>
<dbReference type="Gene3D" id="3.40.50.10540">
    <property type="entry name" value="Crotonobetainyl-coa:carnitine coa-transferase, domain 1"/>
    <property type="match status" value="1"/>
</dbReference>
<evidence type="ECO:0000313" key="2">
    <source>
        <dbReference type="EMBL" id="PMD49986.1"/>
    </source>
</evidence>
<dbReference type="InterPro" id="IPR023606">
    <property type="entry name" value="CoA-Trfase_III_dom_1_sf"/>
</dbReference>
<organism evidence="2 3">
    <name type="scientific">Hyaloscypha bicolor E</name>
    <dbReference type="NCBI Taxonomy" id="1095630"/>
    <lineage>
        <taxon>Eukaryota</taxon>
        <taxon>Fungi</taxon>
        <taxon>Dikarya</taxon>
        <taxon>Ascomycota</taxon>
        <taxon>Pezizomycotina</taxon>
        <taxon>Leotiomycetes</taxon>
        <taxon>Helotiales</taxon>
        <taxon>Hyaloscyphaceae</taxon>
        <taxon>Hyaloscypha</taxon>
        <taxon>Hyaloscypha bicolor</taxon>
    </lineage>
</organism>
<evidence type="ECO:0000313" key="3">
    <source>
        <dbReference type="Proteomes" id="UP000235371"/>
    </source>
</evidence>
<reference evidence="2 3" key="1">
    <citation type="submission" date="2016-04" db="EMBL/GenBank/DDBJ databases">
        <title>A degradative enzymes factory behind the ericoid mycorrhizal symbiosis.</title>
        <authorList>
            <consortium name="DOE Joint Genome Institute"/>
            <person name="Martino E."/>
            <person name="Morin E."/>
            <person name="Grelet G."/>
            <person name="Kuo A."/>
            <person name="Kohler A."/>
            <person name="Daghino S."/>
            <person name="Barry K."/>
            <person name="Choi C."/>
            <person name="Cichocki N."/>
            <person name="Clum A."/>
            <person name="Copeland A."/>
            <person name="Hainaut M."/>
            <person name="Haridas S."/>
            <person name="Labutti K."/>
            <person name="Lindquist E."/>
            <person name="Lipzen A."/>
            <person name="Khouja H.-R."/>
            <person name="Murat C."/>
            <person name="Ohm R."/>
            <person name="Olson A."/>
            <person name="Spatafora J."/>
            <person name="Veneault-Fourrey C."/>
            <person name="Henrissat B."/>
            <person name="Grigoriev I."/>
            <person name="Martin F."/>
            <person name="Perotto S."/>
        </authorList>
    </citation>
    <scope>NUCLEOTIDE SEQUENCE [LARGE SCALE GENOMIC DNA]</scope>
    <source>
        <strain evidence="2 3">E</strain>
    </source>
</reference>
<comment type="similarity">
    <text evidence="1">Belongs to the CoA-transferase III family.</text>
</comment>
<dbReference type="Pfam" id="PF02515">
    <property type="entry name" value="CoA_transf_3"/>
    <property type="match status" value="1"/>
</dbReference>
<dbReference type="GeneID" id="36586887"/>
<protein>
    <submittedName>
        <fullName evidence="2">CoA-transferase family III</fullName>
    </submittedName>
</protein>
<name>A0A2J6SGU0_9HELO</name>
<dbReference type="RefSeq" id="XP_024726890.1">
    <property type="nucleotide sequence ID" value="XM_024878810.1"/>
</dbReference>
<keyword evidence="3" id="KW-1185">Reference proteome</keyword>
<sequence>MTTNTTNPPPEYSTPEQAREVFLRGLLHNPLVAKDLPGEAAQCSAKISFEGSLKPCLPINWRFAESVSALKALEATMLNVLLLRKYNVKPCRVIINTDHAQLFFMSTLFFDIDPDGLHLTPASHFKPGGLEAFEKIFPSWDKGDAHKKPHRIAATNIYQTKDGRFYHIHGSMNPDPTIESFALPLQREVQTLAEAYEPFMQAVSQLTSAELDELENDKYHQAGTICWTTEEYSQSEHGKANAHVGLYEIDECPNLAQTPCWWPSISQTSPKRPLAGLKVVDLTRVIAAPAVARGLAEMGASVMRITSANLVDYSNLHLDLNWGKWNSLLDLKAKEDREKLRALILEADIVVQGYRPGVLDKFGFGVDGIIDLCKGRERGIIVVRENCYGWNGPWAGRSGWQQISDACCGISMEFGRAMGNDEPVTPVFPNSDYCTGIIGVVAAVDALMRRAQKGGSYCVDVALNYYSQWLATSCGAYPTEVWQENWAKNGRPVFRHYHGMPVTIPALMKLIVGKHAEVLLRPEFFEERQCNSIGYKIKTVKPILQYVDGEVDLKYNVGTRTNGVDKPYWPQDLMIEIVQ</sequence>
<dbReference type="OrthoDB" id="2308815at2759"/>
<dbReference type="AlphaFoldDB" id="A0A2J6SGU0"/>
<dbReference type="EMBL" id="KZ613914">
    <property type="protein sequence ID" value="PMD49986.1"/>
    <property type="molecule type" value="Genomic_DNA"/>
</dbReference>
<dbReference type="STRING" id="1095630.A0A2J6SGU0"/>
<gene>
    <name evidence="2" type="ORF">K444DRAFT_604420</name>
</gene>
<dbReference type="Proteomes" id="UP000235371">
    <property type="component" value="Unassembled WGS sequence"/>
</dbReference>
<accession>A0A2J6SGU0</accession>
<keyword evidence="2" id="KW-0808">Transferase</keyword>
<dbReference type="PANTHER" id="PTHR48229">
    <property type="entry name" value="CAIB/BAIF FAMILY ENZYME (AFU_ORTHOLOGUE AFUA_1G05360)-RELATED"/>
    <property type="match status" value="1"/>
</dbReference>
<dbReference type="InterPro" id="IPR003673">
    <property type="entry name" value="CoA-Trfase_fam_III"/>
</dbReference>
<dbReference type="InParanoid" id="A0A2J6SGU0"/>
<evidence type="ECO:0000256" key="1">
    <source>
        <dbReference type="ARBA" id="ARBA00008383"/>
    </source>
</evidence>
<dbReference type="SUPFAM" id="SSF89796">
    <property type="entry name" value="CoA-transferase family III (CaiB/BaiF)"/>
    <property type="match status" value="2"/>
</dbReference>
<dbReference type="GO" id="GO:0016740">
    <property type="term" value="F:transferase activity"/>
    <property type="evidence" value="ECO:0007669"/>
    <property type="project" value="UniProtKB-KW"/>
</dbReference>